<name>A0A7J7IF17_9RHOD</name>
<evidence type="ECO:0000313" key="2">
    <source>
        <dbReference type="Proteomes" id="UP000530660"/>
    </source>
</evidence>
<evidence type="ECO:0000313" key="1">
    <source>
        <dbReference type="EMBL" id="KAF6001696.1"/>
    </source>
</evidence>
<gene>
    <name evidence="1" type="ORF">F1559_001731</name>
</gene>
<proteinExistence type="predicted"/>
<sequence>MVLEEQVTTAERILDVLERRDRLQRHQFCEASSRRTLSTTTIDQPQLSVVADPEIRRYLAAFASFLVRVSDLNSKRAYLRHGSNPWEQAIGVMKMPGSKPDALQ</sequence>
<organism evidence="1 2">
    <name type="scientific">Cyanidiococcus yangmingshanensis</name>
    <dbReference type="NCBI Taxonomy" id="2690220"/>
    <lineage>
        <taxon>Eukaryota</taxon>
        <taxon>Rhodophyta</taxon>
        <taxon>Bangiophyceae</taxon>
        <taxon>Cyanidiales</taxon>
        <taxon>Cyanidiaceae</taxon>
        <taxon>Cyanidiococcus</taxon>
    </lineage>
</organism>
<protein>
    <submittedName>
        <fullName evidence="1">Uncharacterized protein</fullName>
    </submittedName>
</protein>
<keyword evidence="2" id="KW-1185">Reference proteome</keyword>
<dbReference type="EMBL" id="VWRR01000013">
    <property type="protein sequence ID" value="KAF6001696.1"/>
    <property type="molecule type" value="Genomic_DNA"/>
</dbReference>
<accession>A0A7J7IF17</accession>
<reference evidence="1 2" key="1">
    <citation type="journal article" date="2020" name="J. Phycol.">
        <title>Comparative genome analysis reveals Cyanidiococcus gen. nov., a new extremophilic red algal genus sister to Cyanidioschyzon (Cyanidioschyzonaceae, Rhodophyta).</title>
        <authorList>
            <person name="Liu S.-L."/>
            <person name="Chiang Y.-R."/>
            <person name="Yoon H.S."/>
            <person name="Fu H.-Y."/>
        </authorList>
    </citation>
    <scope>NUCLEOTIDE SEQUENCE [LARGE SCALE GENOMIC DNA]</scope>
    <source>
        <strain evidence="1 2">THAL066</strain>
    </source>
</reference>
<dbReference type="Proteomes" id="UP000530660">
    <property type="component" value="Unassembled WGS sequence"/>
</dbReference>
<dbReference type="AlphaFoldDB" id="A0A7J7IF17"/>
<comment type="caution">
    <text evidence="1">The sequence shown here is derived from an EMBL/GenBank/DDBJ whole genome shotgun (WGS) entry which is preliminary data.</text>
</comment>